<keyword evidence="2" id="KW-0255">Endonuclease</keyword>
<dbReference type="InterPro" id="IPR003615">
    <property type="entry name" value="HNH_nuc"/>
</dbReference>
<name>A0ABS7QYF2_9ACTN</name>
<keyword evidence="2" id="KW-0378">Hydrolase</keyword>
<dbReference type="Pfam" id="PF13392">
    <property type="entry name" value="HNH_3"/>
    <property type="match status" value="1"/>
</dbReference>
<evidence type="ECO:0000313" key="3">
    <source>
        <dbReference type="Proteomes" id="UP001198565"/>
    </source>
</evidence>
<evidence type="ECO:0000259" key="1">
    <source>
        <dbReference type="Pfam" id="PF13392"/>
    </source>
</evidence>
<keyword evidence="3" id="KW-1185">Reference proteome</keyword>
<dbReference type="Proteomes" id="UP001198565">
    <property type="component" value="Unassembled WGS sequence"/>
</dbReference>
<protein>
    <submittedName>
        <fullName evidence="2">HNH endonuclease</fullName>
    </submittedName>
</protein>
<accession>A0ABS7QYF2</accession>
<feature type="domain" description="HNH nuclease" evidence="1">
    <location>
        <begin position="178"/>
        <end position="198"/>
    </location>
</feature>
<reference evidence="2 3" key="1">
    <citation type="submission" date="2021-08" db="EMBL/GenBank/DDBJ databases">
        <title>Streptomyces sp. PTM05 isolated from lichen.</title>
        <authorList>
            <person name="Somphong A."/>
            <person name="Phongsopitanun W."/>
            <person name="Tanasupawat S."/>
        </authorList>
    </citation>
    <scope>NUCLEOTIDE SEQUENCE [LARGE SCALE GENOMIC DNA]</scope>
    <source>
        <strain evidence="2 3">Ptm05</strain>
    </source>
</reference>
<organism evidence="2 3">
    <name type="scientific">Streptantibioticus parmotrematis</name>
    <dbReference type="NCBI Taxonomy" id="2873249"/>
    <lineage>
        <taxon>Bacteria</taxon>
        <taxon>Bacillati</taxon>
        <taxon>Actinomycetota</taxon>
        <taxon>Actinomycetes</taxon>
        <taxon>Kitasatosporales</taxon>
        <taxon>Streptomycetaceae</taxon>
        <taxon>Streptantibioticus</taxon>
    </lineage>
</organism>
<keyword evidence="2" id="KW-0540">Nuclease</keyword>
<sequence length="220" mass="24462">METIRTGRTATYDRTELAASVAEAECLAEVIVRCGGRPTNGSRAYVRKLIARWEIDASHLRSGAVRHTERRLREAVAVSHSIAEVVRRLGVGPVGGNEAHIGRRIARLGIDTSHFTSGARDGEVRRRKRARADPLVLGSPGDGRIPGARLRKALLRTGIPEACALCRTGPWWMGEPLRLEVDHLNGDWWDNRIENLRILCPNCHATTDTFRGRKRRGALR</sequence>
<dbReference type="RefSeq" id="WP_222980698.1">
    <property type="nucleotide sequence ID" value="NZ_JAINVZ010000020.1"/>
</dbReference>
<comment type="caution">
    <text evidence="2">The sequence shown here is derived from an EMBL/GenBank/DDBJ whole genome shotgun (WGS) entry which is preliminary data.</text>
</comment>
<evidence type="ECO:0000313" key="2">
    <source>
        <dbReference type="EMBL" id="MBY8887958.1"/>
    </source>
</evidence>
<gene>
    <name evidence="2" type="ORF">K7472_24405</name>
</gene>
<dbReference type="GO" id="GO:0004519">
    <property type="term" value="F:endonuclease activity"/>
    <property type="evidence" value="ECO:0007669"/>
    <property type="project" value="UniProtKB-KW"/>
</dbReference>
<dbReference type="EMBL" id="JAINVZ010000020">
    <property type="protein sequence ID" value="MBY8887958.1"/>
    <property type="molecule type" value="Genomic_DNA"/>
</dbReference>
<proteinExistence type="predicted"/>